<evidence type="ECO:0000259" key="8">
    <source>
        <dbReference type="PROSITE" id="PS51202"/>
    </source>
</evidence>
<keyword evidence="3" id="KW-0633">Potassium transport</keyword>
<dbReference type="PANTHER" id="PTHR43833:SF5">
    <property type="entry name" value="TRK SYSTEM POTASSIUM UPTAKE PROTEIN TRKA"/>
    <property type="match status" value="1"/>
</dbReference>
<comment type="caution">
    <text evidence="9">The sequence shown here is derived from an EMBL/GenBank/DDBJ whole genome shotgun (WGS) entry which is preliminary data.</text>
</comment>
<feature type="domain" description="RCK C-terminal" evidence="8">
    <location>
        <begin position="139"/>
        <end position="232"/>
    </location>
</feature>
<keyword evidence="4" id="KW-0630">Potassium</keyword>
<evidence type="ECO:0000256" key="4">
    <source>
        <dbReference type="ARBA" id="ARBA00022958"/>
    </source>
</evidence>
<dbReference type="InterPro" id="IPR050721">
    <property type="entry name" value="Trk_Ktr_HKT_K-transport"/>
</dbReference>
<dbReference type="SUPFAM" id="SSF116726">
    <property type="entry name" value="TrkA C-terminal domain-like"/>
    <property type="match status" value="2"/>
</dbReference>
<dbReference type="RefSeq" id="WP_279528715.1">
    <property type="nucleotide sequence ID" value="NZ_CP122312.1"/>
</dbReference>
<feature type="domain" description="RCK N-terminal" evidence="7">
    <location>
        <begin position="1"/>
        <end position="119"/>
    </location>
</feature>
<gene>
    <name evidence="9" type="primary">trkA</name>
    <name evidence="9" type="ORF">ACFQJ9_04870</name>
</gene>
<dbReference type="Pfam" id="PF02254">
    <property type="entry name" value="TrkA_N"/>
    <property type="match status" value="2"/>
</dbReference>
<dbReference type="Gene3D" id="3.30.70.1450">
    <property type="entry name" value="Regulator of K+ conductance, C-terminal domain"/>
    <property type="match status" value="2"/>
</dbReference>
<dbReference type="Gene3D" id="3.40.50.720">
    <property type="entry name" value="NAD(P)-binding Rossmann-like Domain"/>
    <property type="match status" value="2"/>
</dbReference>
<dbReference type="PRINTS" id="PR00335">
    <property type="entry name" value="KUPTAKETRKA"/>
</dbReference>
<dbReference type="EMBL" id="JBHTAR010000011">
    <property type="protein sequence ID" value="MFC7198757.1"/>
    <property type="molecule type" value="Genomic_DNA"/>
</dbReference>
<evidence type="ECO:0000256" key="5">
    <source>
        <dbReference type="ARBA" id="ARBA00023027"/>
    </source>
</evidence>
<dbReference type="Proteomes" id="UP001596447">
    <property type="component" value="Unassembled WGS sequence"/>
</dbReference>
<evidence type="ECO:0000313" key="9">
    <source>
        <dbReference type="EMBL" id="MFC7198757.1"/>
    </source>
</evidence>
<comment type="function">
    <text evidence="1">Part of a potassium transport system.</text>
</comment>
<keyword evidence="10" id="KW-1185">Reference proteome</keyword>
<dbReference type="GO" id="GO:0006813">
    <property type="term" value="P:potassium ion transport"/>
    <property type="evidence" value="ECO:0007669"/>
    <property type="project" value="UniProtKB-KW"/>
</dbReference>
<dbReference type="InterPro" id="IPR003148">
    <property type="entry name" value="RCK_N"/>
</dbReference>
<evidence type="ECO:0000256" key="6">
    <source>
        <dbReference type="ARBA" id="ARBA00023065"/>
    </source>
</evidence>
<evidence type="ECO:0000313" key="10">
    <source>
        <dbReference type="Proteomes" id="UP001596447"/>
    </source>
</evidence>
<organism evidence="9 10">
    <name type="scientific">Halospeciosus flavus</name>
    <dbReference type="NCBI Taxonomy" id="3032283"/>
    <lineage>
        <taxon>Archaea</taxon>
        <taxon>Methanobacteriati</taxon>
        <taxon>Methanobacteriota</taxon>
        <taxon>Stenosarchaea group</taxon>
        <taxon>Halobacteria</taxon>
        <taxon>Halobacteriales</taxon>
        <taxon>Halobacteriaceae</taxon>
        <taxon>Halospeciosus</taxon>
    </lineage>
</organism>
<reference evidence="9 10" key="1">
    <citation type="journal article" date="2019" name="Int. J. Syst. Evol. Microbiol.">
        <title>The Global Catalogue of Microorganisms (GCM) 10K type strain sequencing project: providing services to taxonomists for standard genome sequencing and annotation.</title>
        <authorList>
            <consortium name="The Broad Institute Genomics Platform"/>
            <consortium name="The Broad Institute Genome Sequencing Center for Infectious Disease"/>
            <person name="Wu L."/>
            <person name="Ma J."/>
        </authorList>
    </citation>
    <scope>NUCLEOTIDE SEQUENCE [LARGE SCALE GENOMIC DNA]</scope>
    <source>
        <strain evidence="9 10">XZGYJ-43</strain>
    </source>
</reference>
<evidence type="ECO:0000256" key="3">
    <source>
        <dbReference type="ARBA" id="ARBA00022538"/>
    </source>
</evidence>
<evidence type="ECO:0000256" key="2">
    <source>
        <dbReference type="ARBA" id="ARBA00022448"/>
    </source>
</evidence>
<accession>A0ABD5Z0R6</accession>
<dbReference type="InterPro" id="IPR036721">
    <property type="entry name" value="RCK_C_sf"/>
</dbReference>
<keyword evidence="2" id="KW-0813">Transport</keyword>
<sequence length="457" mass="48059">MRVLVVGVGAVGTALAADLAEGHDVVAIDVDGDRVDAVSTRYDVLGVHGDGTDPDVLDEAGVDEADVVVTATDDDETNLTVCGSVTAISDAFTVALVEESAYLRAWRRSRGAYGADYLLDSTLRAARAISRLVDLPRAHEFEELAGGNVHVAEFEVAEGSPLAGRDPTAVGRSDCAVVSVLRDGAVDVLDPLESADADADTETGIEPLAAGDRVVVVGAPGGVENVAADVVADEDVAAVEDVVVLGSSATGRQVAHLLEERGRPARVVVESHERARDLADDLSETTLLVHDPTDPDFLEREHVGDADVVVVARENDQRGLLTSMLARSRGADRTVTVVDSAQYDVLFEEAGVDVAVHPRAEAAEEIARFTRGRRTENVVFVGRDGAEVFEVAVVEESLAAGHTLADLMDSLPDGTAVGALTRDGEYVAPDPDFELQAGDHVVVFARADVSDRALDQF</sequence>
<keyword evidence="6" id="KW-0406">Ion transport</keyword>
<evidence type="ECO:0000256" key="1">
    <source>
        <dbReference type="ARBA" id="ARBA00003660"/>
    </source>
</evidence>
<dbReference type="InterPro" id="IPR036291">
    <property type="entry name" value="NAD(P)-bd_dom_sf"/>
</dbReference>
<dbReference type="NCBIfam" id="NF007039">
    <property type="entry name" value="PRK09496.3-2"/>
    <property type="match status" value="1"/>
</dbReference>
<dbReference type="PANTHER" id="PTHR43833">
    <property type="entry name" value="POTASSIUM CHANNEL PROTEIN 2-RELATED-RELATED"/>
    <property type="match status" value="1"/>
</dbReference>
<dbReference type="Pfam" id="PF02080">
    <property type="entry name" value="TrkA_C"/>
    <property type="match status" value="1"/>
</dbReference>
<dbReference type="NCBIfam" id="NF007034">
    <property type="entry name" value="PRK09496.2-1"/>
    <property type="match status" value="1"/>
</dbReference>
<dbReference type="PROSITE" id="PS51202">
    <property type="entry name" value="RCK_C"/>
    <property type="match status" value="2"/>
</dbReference>
<dbReference type="AlphaFoldDB" id="A0ABD5Z0R6"/>
<feature type="domain" description="RCK C-terminal" evidence="8">
    <location>
        <begin position="376"/>
        <end position="457"/>
    </location>
</feature>
<evidence type="ECO:0000259" key="7">
    <source>
        <dbReference type="PROSITE" id="PS51201"/>
    </source>
</evidence>
<keyword evidence="5" id="KW-0520">NAD</keyword>
<name>A0ABD5Z0R6_9EURY</name>
<dbReference type="PROSITE" id="PS51201">
    <property type="entry name" value="RCK_N"/>
    <property type="match status" value="2"/>
</dbReference>
<protein>
    <submittedName>
        <fullName evidence="9">Trk system potassium transporter TrkA</fullName>
    </submittedName>
</protein>
<dbReference type="InterPro" id="IPR006036">
    <property type="entry name" value="K_uptake_TrkA"/>
</dbReference>
<proteinExistence type="predicted"/>
<feature type="domain" description="RCK N-terminal" evidence="7">
    <location>
        <begin position="239"/>
        <end position="356"/>
    </location>
</feature>
<dbReference type="SUPFAM" id="SSF51735">
    <property type="entry name" value="NAD(P)-binding Rossmann-fold domains"/>
    <property type="match status" value="2"/>
</dbReference>
<dbReference type="InterPro" id="IPR006037">
    <property type="entry name" value="RCK_C"/>
</dbReference>